<dbReference type="EMBL" id="LAZR01000334">
    <property type="protein sequence ID" value="KKN73995.1"/>
    <property type="molecule type" value="Genomic_DNA"/>
</dbReference>
<comment type="caution">
    <text evidence="1">The sequence shown here is derived from an EMBL/GenBank/DDBJ whole genome shotgun (WGS) entry which is preliminary data.</text>
</comment>
<organism evidence="1">
    <name type="scientific">marine sediment metagenome</name>
    <dbReference type="NCBI Taxonomy" id="412755"/>
    <lineage>
        <taxon>unclassified sequences</taxon>
        <taxon>metagenomes</taxon>
        <taxon>ecological metagenomes</taxon>
    </lineage>
</organism>
<accession>A0A0F9SYF6</accession>
<proteinExistence type="predicted"/>
<dbReference type="AlphaFoldDB" id="A0A0F9SYF6"/>
<evidence type="ECO:0000313" key="1">
    <source>
        <dbReference type="EMBL" id="KKN73995.1"/>
    </source>
</evidence>
<reference evidence="1" key="1">
    <citation type="journal article" date="2015" name="Nature">
        <title>Complex archaea that bridge the gap between prokaryotes and eukaryotes.</title>
        <authorList>
            <person name="Spang A."/>
            <person name="Saw J.H."/>
            <person name="Jorgensen S.L."/>
            <person name="Zaremba-Niedzwiedzka K."/>
            <person name="Martijn J."/>
            <person name="Lind A.E."/>
            <person name="van Eijk R."/>
            <person name="Schleper C."/>
            <person name="Guy L."/>
            <person name="Ettema T.J."/>
        </authorList>
    </citation>
    <scope>NUCLEOTIDE SEQUENCE</scope>
</reference>
<name>A0A0F9SYF6_9ZZZZ</name>
<protein>
    <submittedName>
        <fullName evidence="1">Uncharacterized protein</fullName>
    </submittedName>
</protein>
<gene>
    <name evidence="1" type="ORF">LCGC14_0395610</name>
</gene>
<sequence length="78" mass="9167">MTYDKLLQDMINSARKELKEGLSQCTEAQQMMFKRMYSHKNLELPINEVVDNMEVRRIERAMDQVEKTVKANKEGMNG</sequence>